<proteinExistence type="predicted"/>
<organism evidence="1 2">
    <name type="scientific">Rhabditophanes sp. KR3021</name>
    <dbReference type="NCBI Taxonomy" id="114890"/>
    <lineage>
        <taxon>Eukaryota</taxon>
        <taxon>Metazoa</taxon>
        <taxon>Ecdysozoa</taxon>
        <taxon>Nematoda</taxon>
        <taxon>Chromadorea</taxon>
        <taxon>Rhabditida</taxon>
        <taxon>Tylenchina</taxon>
        <taxon>Panagrolaimomorpha</taxon>
        <taxon>Strongyloidoidea</taxon>
        <taxon>Alloionematidae</taxon>
        <taxon>Rhabditophanes</taxon>
    </lineage>
</organism>
<accession>A0AC35TRD9</accession>
<evidence type="ECO:0000313" key="1">
    <source>
        <dbReference type="Proteomes" id="UP000095286"/>
    </source>
</evidence>
<reference evidence="2" key="1">
    <citation type="submission" date="2016-11" db="UniProtKB">
        <authorList>
            <consortium name="WormBaseParasite"/>
        </authorList>
    </citation>
    <scope>IDENTIFICATION</scope>
    <source>
        <strain evidence="2">KR3021</strain>
    </source>
</reference>
<name>A0AC35TRD9_9BILA</name>
<dbReference type="WBParaSite" id="RSKR_0000335800.1">
    <property type="protein sequence ID" value="RSKR_0000335800.1"/>
    <property type="gene ID" value="RSKR_0000335800"/>
</dbReference>
<protein>
    <submittedName>
        <fullName evidence="2">E3 ubiquitin-protein ligase</fullName>
    </submittedName>
</protein>
<evidence type="ECO:0000313" key="2">
    <source>
        <dbReference type="WBParaSite" id="RSKR_0000335800.1"/>
    </source>
</evidence>
<sequence length="407" mass="45008">MSNNTLTYKSLQINFKVGNIADQRNADCLVVSTTSKLELKYGAGMAVFSAAGGAAWGELSVARAARDDSPIQIINGGPNLNQKIMLVVVRKHDRYSFSRIYENVFQRATHEHYTHICIPAIGTGAFHISARDGAEMCRMALHNIGHFGSLRQLTFIDINATTINLFENAFRELIEAQTRTPLACLTFLDSPNRREDEVLVPLTASQINEIDEDNCAICIISLKDTDPTNETVKLSNCGHMFHANCITESFFHRQQCPLCNKVYKIGKGPQPPGGTMTISNVQETVPGHSDANGFIQIIYSIPGGIQRTNHLRPGVPFSGVYRTAYLPNNDEGNKVLQLLKIAFERRLIFTVGDSNTNGKRNCLIWNGISHKTKKSGGASRFGYPDHSYLDIVTYQLADLGITENDIV</sequence>
<dbReference type="Proteomes" id="UP000095286">
    <property type="component" value="Unplaced"/>
</dbReference>